<dbReference type="Proteomes" id="UP000281553">
    <property type="component" value="Unassembled WGS sequence"/>
</dbReference>
<accession>A0A3P7LWB5</accession>
<reference evidence="1 2" key="1">
    <citation type="submission" date="2018-11" db="EMBL/GenBank/DDBJ databases">
        <authorList>
            <consortium name="Pathogen Informatics"/>
        </authorList>
    </citation>
    <scope>NUCLEOTIDE SEQUENCE [LARGE SCALE GENOMIC DNA]</scope>
</reference>
<evidence type="ECO:0000313" key="2">
    <source>
        <dbReference type="Proteomes" id="UP000281553"/>
    </source>
</evidence>
<keyword evidence="2" id="KW-1185">Reference proteome</keyword>
<name>A0A3P7LWB5_DIBLA</name>
<gene>
    <name evidence="1" type="ORF">DILT_LOCUS11144</name>
</gene>
<organism evidence="1 2">
    <name type="scientific">Dibothriocephalus latus</name>
    <name type="common">Fish tapeworm</name>
    <name type="synonym">Diphyllobothrium latum</name>
    <dbReference type="NCBI Taxonomy" id="60516"/>
    <lineage>
        <taxon>Eukaryota</taxon>
        <taxon>Metazoa</taxon>
        <taxon>Spiralia</taxon>
        <taxon>Lophotrochozoa</taxon>
        <taxon>Platyhelminthes</taxon>
        <taxon>Cestoda</taxon>
        <taxon>Eucestoda</taxon>
        <taxon>Diphyllobothriidea</taxon>
        <taxon>Diphyllobothriidae</taxon>
        <taxon>Dibothriocephalus</taxon>
    </lineage>
</organism>
<proteinExistence type="predicted"/>
<protein>
    <submittedName>
        <fullName evidence="1">Uncharacterized protein</fullName>
    </submittedName>
</protein>
<dbReference type="EMBL" id="UYRU01062093">
    <property type="protein sequence ID" value="VDN15313.1"/>
    <property type="molecule type" value="Genomic_DNA"/>
</dbReference>
<sequence>MTPAKSIKLQYPEMNSNGTMTQPHQFSCGDQLFVQKPELTEFMAAPSQPPQNTVEGHFQSQPPSYCHMFSHPATATTTSNCSDENSRSCYTPPSSIAPSFCSAPGPSSPNSVFSFNPPRSLIDISQQFSWPEQNRDVVANSCISSEPEYVNRRKRFKVPGSLFVIMLVTSFISSRVYSYCGLGVEITGYLPAEYPPPSAQSTGGDPIL</sequence>
<evidence type="ECO:0000313" key="1">
    <source>
        <dbReference type="EMBL" id="VDN15313.1"/>
    </source>
</evidence>
<dbReference type="AlphaFoldDB" id="A0A3P7LWB5"/>